<name>A0A127K8S7_9RHOO</name>
<evidence type="ECO:0000313" key="3">
    <source>
        <dbReference type="Proteomes" id="UP000036902"/>
    </source>
</evidence>
<dbReference type="InterPro" id="IPR013429">
    <property type="entry name" value="Regulatory_FmdB_Zinc_ribbon"/>
</dbReference>
<organism evidence="2 3">
    <name type="scientific">Thauera humireducens</name>
    <dbReference type="NCBI Taxonomy" id="1134435"/>
    <lineage>
        <taxon>Bacteria</taxon>
        <taxon>Pseudomonadati</taxon>
        <taxon>Pseudomonadota</taxon>
        <taxon>Betaproteobacteria</taxon>
        <taxon>Rhodocyclales</taxon>
        <taxon>Zoogloeaceae</taxon>
        <taxon>Thauera</taxon>
    </lineage>
</organism>
<dbReference type="NCBIfam" id="TIGR02605">
    <property type="entry name" value="CxxC_CxxC_SSSS"/>
    <property type="match status" value="1"/>
</dbReference>
<dbReference type="SMART" id="SM00834">
    <property type="entry name" value="CxxC_CXXC_SSSS"/>
    <property type="match status" value="1"/>
</dbReference>
<dbReference type="AlphaFoldDB" id="A0A127K8S7"/>
<protein>
    <submittedName>
        <fullName evidence="2">FmdB family transcriptional regulator</fullName>
    </submittedName>
</protein>
<reference evidence="3" key="1">
    <citation type="submission" date="2016-03" db="EMBL/GenBank/DDBJ databases">
        <authorList>
            <person name="Ma C."/>
            <person name="Zhou S."/>
            <person name="Yang G."/>
        </authorList>
    </citation>
    <scope>NUCLEOTIDE SEQUENCE [LARGE SCALE GENOMIC DNA]</scope>
    <source>
        <strain evidence="3">SgZ-1</strain>
    </source>
</reference>
<accession>A0A127K8S7</accession>
<evidence type="ECO:0000259" key="1">
    <source>
        <dbReference type="SMART" id="SM00834"/>
    </source>
</evidence>
<dbReference type="Pfam" id="PF09723">
    <property type="entry name" value="Zn_ribbon_8"/>
    <property type="match status" value="1"/>
</dbReference>
<dbReference type="RefSeq" id="WP_048707685.1">
    <property type="nucleotide sequence ID" value="NZ_CP014646.1"/>
</dbReference>
<proteinExistence type="predicted"/>
<evidence type="ECO:0000313" key="2">
    <source>
        <dbReference type="EMBL" id="AMO38359.1"/>
    </source>
</evidence>
<sequence length="114" mass="12231">MPTYEYFCEDCGDFSALRPMSARNEPCACPHCGTEVYRVMLSAPTLATMDGATRSAHATNERAANAPMTSAEYAARHKHGPGCGCCSGKPSKSTVRAADGSKAFPTKRPWMISH</sequence>
<keyword evidence="3" id="KW-1185">Reference proteome</keyword>
<feature type="domain" description="Putative regulatory protein FmdB zinc ribbon" evidence="1">
    <location>
        <begin position="1"/>
        <end position="42"/>
    </location>
</feature>
<dbReference type="KEGG" id="thu:AC731_016315"/>
<gene>
    <name evidence="2" type="ORF">AC731_016315</name>
</gene>
<dbReference type="Proteomes" id="UP000036902">
    <property type="component" value="Chromosome"/>
</dbReference>
<dbReference type="EMBL" id="CP014646">
    <property type="protein sequence ID" value="AMO38359.1"/>
    <property type="molecule type" value="Genomic_DNA"/>
</dbReference>
<dbReference type="STRING" id="1134435.AC731_016315"/>